<dbReference type="Proteomes" id="UP001203945">
    <property type="component" value="Unassembled WGS sequence"/>
</dbReference>
<dbReference type="EMBL" id="JAKZEU010000004">
    <property type="protein sequence ID" value="MCQ0971305.1"/>
    <property type="molecule type" value="Genomic_DNA"/>
</dbReference>
<dbReference type="Pfam" id="PF03724">
    <property type="entry name" value="META"/>
    <property type="match status" value="1"/>
</dbReference>
<dbReference type="PROSITE" id="PS51257">
    <property type="entry name" value="PROKAR_LIPOPROTEIN"/>
    <property type="match status" value="1"/>
</dbReference>
<evidence type="ECO:0000313" key="3">
    <source>
        <dbReference type="EMBL" id="MCQ0971305.1"/>
    </source>
</evidence>
<organism evidence="3 4">
    <name type="scientific">Paracoccus albicereus</name>
    <dbReference type="NCBI Taxonomy" id="2922394"/>
    <lineage>
        <taxon>Bacteria</taxon>
        <taxon>Pseudomonadati</taxon>
        <taxon>Pseudomonadota</taxon>
        <taxon>Alphaproteobacteria</taxon>
        <taxon>Rhodobacterales</taxon>
        <taxon>Paracoccaceae</taxon>
        <taxon>Paracoccus</taxon>
    </lineage>
</organism>
<keyword evidence="4" id="KW-1185">Reference proteome</keyword>
<sequence>MIRSAALALSSLALVAACQPMTPAGPAQTTGSVNGIPLGPYYLVSLGAEAVPQRDATLVLTSAGFSGRGPCNTFSGNVQGEYPSFRVAEMTWTDLACPGSDFESRYFQALTQATDVVWEGGVLQIRGATYMQLEPGIPGGPLSRLGR</sequence>
<feature type="signal peptide" evidence="1">
    <location>
        <begin position="1"/>
        <end position="16"/>
    </location>
</feature>
<dbReference type="InterPro" id="IPR038670">
    <property type="entry name" value="HslJ-like_sf"/>
</dbReference>
<accession>A0ABT1MSL3</accession>
<protein>
    <submittedName>
        <fullName evidence="3">META domain-containing protein</fullName>
    </submittedName>
</protein>
<feature type="chain" id="PRO_5047371653" evidence="1">
    <location>
        <begin position="17"/>
        <end position="147"/>
    </location>
</feature>
<name>A0ABT1MSL3_9RHOB</name>
<dbReference type="Gene3D" id="2.40.128.270">
    <property type="match status" value="1"/>
</dbReference>
<reference evidence="3 4" key="1">
    <citation type="submission" date="2022-03" db="EMBL/GenBank/DDBJ databases">
        <authorList>
            <person name="He Y."/>
        </authorList>
    </citation>
    <scope>NUCLEOTIDE SEQUENCE [LARGE SCALE GENOMIC DNA]</scope>
    <source>
        <strain evidence="3 4">TK19116</strain>
    </source>
</reference>
<dbReference type="RefSeq" id="WP_255330306.1">
    <property type="nucleotide sequence ID" value="NZ_JAKZEU010000004.1"/>
</dbReference>
<evidence type="ECO:0000259" key="2">
    <source>
        <dbReference type="Pfam" id="PF03724"/>
    </source>
</evidence>
<evidence type="ECO:0000313" key="4">
    <source>
        <dbReference type="Proteomes" id="UP001203945"/>
    </source>
</evidence>
<proteinExistence type="predicted"/>
<evidence type="ECO:0000256" key="1">
    <source>
        <dbReference type="SAM" id="SignalP"/>
    </source>
</evidence>
<comment type="caution">
    <text evidence="3">The sequence shown here is derived from an EMBL/GenBank/DDBJ whole genome shotgun (WGS) entry which is preliminary data.</text>
</comment>
<gene>
    <name evidence="3" type="ORF">MLD63_12815</name>
</gene>
<feature type="domain" description="DUF306" evidence="2">
    <location>
        <begin position="39"/>
        <end position="129"/>
    </location>
</feature>
<dbReference type="InterPro" id="IPR005184">
    <property type="entry name" value="DUF306_Meta_HslJ"/>
</dbReference>
<keyword evidence="1" id="KW-0732">Signal</keyword>